<feature type="transmembrane region" description="Helical" evidence="5">
    <location>
        <begin position="160"/>
        <end position="177"/>
    </location>
</feature>
<feature type="transmembrane region" description="Helical" evidence="5">
    <location>
        <begin position="50"/>
        <end position="72"/>
    </location>
</feature>
<feature type="transmembrane region" description="Helical" evidence="5">
    <location>
        <begin position="215"/>
        <end position="237"/>
    </location>
</feature>
<protein>
    <submittedName>
        <fullName evidence="7">ABC transporter permease</fullName>
    </submittedName>
</protein>
<evidence type="ECO:0000256" key="5">
    <source>
        <dbReference type="SAM" id="Phobius"/>
    </source>
</evidence>
<comment type="subcellular location">
    <subcellularLocation>
        <location evidence="1">Membrane</location>
        <topology evidence="1">Multi-pass membrane protein</topology>
    </subcellularLocation>
</comment>
<evidence type="ECO:0000313" key="8">
    <source>
        <dbReference type="Proteomes" id="UP000464597"/>
    </source>
</evidence>
<proteinExistence type="predicted"/>
<dbReference type="InterPro" id="IPR013525">
    <property type="entry name" value="ABC2_TM"/>
</dbReference>
<gene>
    <name evidence="7" type="ORF">GSU69_17390</name>
</gene>
<evidence type="ECO:0000313" key="7">
    <source>
        <dbReference type="EMBL" id="QHC64275.1"/>
    </source>
</evidence>
<evidence type="ECO:0000259" key="6">
    <source>
        <dbReference type="Pfam" id="PF01061"/>
    </source>
</evidence>
<dbReference type="Proteomes" id="UP000464597">
    <property type="component" value="Chromosome"/>
</dbReference>
<evidence type="ECO:0000256" key="4">
    <source>
        <dbReference type="ARBA" id="ARBA00023136"/>
    </source>
</evidence>
<name>A0ABX6H395_9MICO</name>
<keyword evidence="4 5" id="KW-0472">Membrane</keyword>
<sequence length="253" mass="25532">MIAGLGGVLREGAFHLRLLLRNAYFVQTALIAPVVFVVLRVQAGRGGPALGVDGAVVGVWTVTAAAVGILGYQRSQGTLEQIALTPRPLGSALAPIPLACVGVGVLSIPAAVVGSWVLGSEFAPHSPALVALGLVLLFAACGTTALLLSGLFVLTPHATVYEPVLVAPVLLLSGAVIDRAQLPVPLQLLGVVDPLTGAVKVLHEGVSGGASGGAVALWCVQGLLASLLSALLARLILRTALRRARLAGTLALS</sequence>
<keyword evidence="3 5" id="KW-1133">Transmembrane helix</keyword>
<feature type="transmembrane region" description="Helical" evidence="5">
    <location>
        <begin position="129"/>
        <end position="154"/>
    </location>
</feature>
<reference evidence="8" key="1">
    <citation type="submission" date="2019-12" db="EMBL/GenBank/DDBJ databases">
        <title>Complete and draft genome sequences of new strains and members of some known species of the genus Rathayibacter isolated from plants.</title>
        <authorList>
            <person name="Tarlachkov S.V."/>
            <person name="Starodumova I.P."/>
            <person name="Dorofeeva L.V."/>
            <person name="Prisyazhnaya N.V."/>
            <person name="Leyn S."/>
            <person name="Zlamal J."/>
            <person name="Elan M."/>
            <person name="Osterman A.L."/>
            <person name="Nadler S."/>
            <person name="Subbotin S.A."/>
            <person name="Evtushenko L.I."/>
        </authorList>
    </citation>
    <scope>NUCLEOTIDE SEQUENCE [LARGE SCALE GENOMIC DNA]</scope>
    <source>
        <strain evidence="8">VKM Ac-2802</strain>
    </source>
</reference>
<dbReference type="EMBL" id="CP047180">
    <property type="protein sequence ID" value="QHC64275.1"/>
    <property type="molecule type" value="Genomic_DNA"/>
</dbReference>
<feature type="transmembrane region" description="Helical" evidence="5">
    <location>
        <begin position="92"/>
        <end position="117"/>
    </location>
</feature>
<feature type="transmembrane region" description="Helical" evidence="5">
    <location>
        <begin position="24"/>
        <end position="43"/>
    </location>
</feature>
<dbReference type="RefSeq" id="WP_159423685.1">
    <property type="nucleotide sequence ID" value="NZ_CP047180.1"/>
</dbReference>
<keyword evidence="2 5" id="KW-0812">Transmembrane</keyword>
<dbReference type="Pfam" id="PF01061">
    <property type="entry name" value="ABC2_membrane"/>
    <property type="match status" value="1"/>
</dbReference>
<organism evidence="7 8">
    <name type="scientific">Rathayibacter festucae</name>
    <dbReference type="NCBI Taxonomy" id="110937"/>
    <lineage>
        <taxon>Bacteria</taxon>
        <taxon>Bacillati</taxon>
        <taxon>Actinomycetota</taxon>
        <taxon>Actinomycetes</taxon>
        <taxon>Micrococcales</taxon>
        <taxon>Microbacteriaceae</taxon>
        <taxon>Rathayibacter</taxon>
    </lineage>
</organism>
<evidence type="ECO:0000256" key="3">
    <source>
        <dbReference type="ARBA" id="ARBA00022989"/>
    </source>
</evidence>
<evidence type="ECO:0000256" key="1">
    <source>
        <dbReference type="ARBA" id="ARBA00004141"/>
    </source>
</evidence>
<accession>A0ABX6H395</accession>
<keyword evidence="8" id="KW-1185">Reference proteome</keyword>
<feature type="domain" description="ABC-2 type transporter transmembrane" evidence="6">
    <location>
        <begin position="89"/>
        <end position="202"/>
    </location>
</feature>
<evidence type="ECO:0000256" key="2">
    <source>
        <dbReference type="ARBA" id="ARBA00022692"/>
    </source>
</evidence>